<evidence type="ECO:0000313" key="2">
    <source>
        <dbReference type="EMBL" id="RXH89681.1"/>
    </source>
</evidence>
<reference evidence="2 3" key="1">
    <citation type="submission" date="2018-10" db="EMBL/GenBank/DDBJ databases">
        <title>A high-quality apple genome assembly.</title>
        <authorList>
            <person name="Hu J."/>
        </authorList>
    </citation>
    <scope>NUCLEOTIDE SEQUENCE [LARGE SCALE GENOMIC DNA]</scope>
    <source>
        <strain evidence="3">cv. HFTH1</strain>
        <tissue evidence="2">Young leaf</tissue>
    </source>
</reference>
<organism evidence="2 3">
    <name type="scientific">Malus domestica</name>
    <name type="common">Apple</name>
    <name type="synonym">Pyrus malus</name>
    <dbReference type="NCBI Taxonomy" id="3750"/>
    <lineage>
        <taxon>Eukaryota</taxon>
        <taxon>Viridiplantae</taxon>
        <taxon>Streptophyta</taxon>
        <taxon>Embryophyta</taxon>
        <taxon>Tracheophyta</taxon>
        <taxon>Spermatophyta</taxon>
        <taxon>Magnoliopsida</taxon>
        <taxon>eudicotyledons</taxon>
        <taxon>Gunneridae</taxon>
        <taxon>Pentapetalae</taxon>
        <taxon>rosids</taxon>
        <taxon>fabids</taxon>
        <taxon>Rosales</taxon>
        <taxon>Rosaceae</taxon>
        <taxon>Amygdaloideae</taxon>
        <taxon>Maleae</taxon>
        <taxon>Malus</taxon>
    </lineage>
</organism>
<gene>
    <name evidence="2" type="ORF">DVH24_032038</name>
</gene>
<comment type="caution">
    <text evidence="2">The sequence shown here is derived from an EMBL/GenBank/DDBJ whole genome shotgun (WGS) entry which is preliminary data.</text>
</comment>
<accession>A0A498J8G3</accession>
<evidence type="ECO:0000313" key="3">
    <source>
        <dbReference type="Proteomes" id="UP000290289"/>
    </source>
</evidence>
<proteinExistence type="predicted"/>
<dbReference type="Proteomes" id="UP000290289">
    <property type="component" value="Chromosome 9"/>
</dbReference>
<feature type="chain" id="PRO_5019740259" evidence="1">
    <location>
        <begin position="21"/>
        <end position="72"/>
    </location>
</feature>
<keyword evidence="3" id="KW-1185">Reference proteome</keyword>
<dbReference type="EMBL" id="RDQH01000335">
    <property type="protein sequence ID" value="RXH89681.1"/>
    <property type="molecule type" value="Genomic_DNA"/>
</dbReference>
<feature type="signal peptide" evidence="1">
    <location>
        <begin position="1"/>
        <end position="20"/>
    </location>
</feature>
<sequence>MDSSATVVVMMLLIMATTSQLPVTSHCMDKSAVQCDRKPYASAIHSPELAILKTATCTRKEDVSKELVVAWL</sequence>
<dbReference type="AlphaFoldDB" id="A0A498J8G3"/>
<name>A0A498J8G3_MALDO</name>
<protein>
    <submittedName>
        <fullName evidence="2">Uncharacterized protein</fullName>
    </submittedName>
</protein>
<evidence type="ECO:0000256" key="1">
    <source>
        <dbReference type="SAM" id="SignalP"/>
    </source>
</evidence>
<keyword evidence="1" id="KW-0732">Signal</keyword>